<feature type="compositionally biased region" description="Low complexity" evidence="6">
    <location>
        <begin position="126"/>
        <end position="137"/>
    </location>
</feature>
<keyword evidence="3 5" id="KW-0862">Zinc</keyword>
<dbReference type="InterPro" id="IPR050974">
    <property type="entry name" value="Plant_ZF_CCCH"/>
</dbReference>
<dbReference type="InterPro" id="IPR000571">
    <property type="entry name" value="Znf_CCCH"/>
</dbReference>
<feature type="zinc finger region" description="C3H1-type" evidence="5">
    <location>
        <begin position="1256"/>
        <end position="1284"/>
    </location>
</feature>
<evidence type="ECO:0000313" key="9">
    <source>
        <dbReference type="Proteomes" id="UP001054889"/>
    </source>
</evidence>
<dbReference type="GO" id="GO:0003729">
    <property type="term" value="F:mRNA binding"/>
    <property type="evidence" value="ECO:0007669"/>
    <property type="project" value="TreeGrafter"/>
</dbReference>
<keyword evidence="1 5" id="KW-0479">Metal-binding</keyword>
<keyword evidence="2 5" id="KW-0863">Zinc-finger</keyword>
<dbReference type="InterPro" id="IPR036855">
    <property type="entry name" value="Znf_CCCH_sf"/>
</dbReference>
<feature type="region of interest" description="Disordered" evidence="6">
    <location>
        <begin position="160"/>
        <end position="200"/>
    </location>
</feature>
<evidence type="ECO:0000256" key="2">
    <source>
        <dbReference type="ARBA" id="ARBA00022771"/>
    </source>
</evidence>
<evidence type="ECO:0000313" key="8">
    <source>
        <dbReference type="EMBL" id="GJM96242.1"/>
    </source>
</evidence>
<accession>A0AAV5CDU4</accession>
<feature type="domain" description="C3H1-type" evidence="7">
    <location>
        <begin position="1256"/>
        <end position="1284"/>
    </location>
</feature>
<evidence type="ECO:0000256" key="1">
    <source>
        <dbReference type="ARBA" id="ARBA00022723"/>
    </source>
</evidence>
<feature type="region of interest" description="Disordered" evidence="6">
    <location>
        <begin position="90"/>
        <end position="138"/>
    </location>
</feature>
<feature type="zinc finger region" description="C3H1-type" evidence="5">
    <location>
        <begin position="1321"/>
        <end position="1349"/>
    </location>
</feature>
<organism evidence="8 9">
    <name type="scientific">Eleusine coracana subsp. coracana</name>
    <dbReference type="NCBI Taxonomy" id="191504"/>
    <lineage>
        <taxon>Eukaryota</taxon>
        <taxon>Viridiplantae</taxon>
        <taxon>Streptophyta</taxon>
        <taxon>Embryophyta</taxon>
        <taxon>Tracheophyta</taxon>
        <taxon>Spermatophyta</taxon>
        <taxon>Magnoliopsida</taxon>
        <taxon>Liliopsida</taxon>
        <taxon>Poales</taxon>
        <taxon>Poaceae</taxon>
        <taxon>PACMAD clade</taxon>
        <taxon>Chloridoideae</taxon>
        <taxon>Cynodonteae</taxon>
        <taxon>Eleusininae</taxon>
        <taxon>Eleusine</taxon>
    </lineage>
</organism>
<dbReference type="GO" id="GO:0008270">
    <property type="term" value="F:zinc ion binding"/>
    <property type="evidence" value="ECO:0007669"/>
    <property type="project" value="UniProtKB-KW"/>
</dbReference>
<feature type="compositionally biased region" description="Basic and acidic residues" evidence="6">
    <location>
        <begin position="1418"/>
        <end position="1446"/>
    </location>
</feature>
<feature type="compositionally biased region" description="Low complexity" evidence="6">
    <location>
        <begin position="48"/>
        <end position="57"/>
    </location>
</feature>
<feature type="compositionally biased region" description="Basic residues" evidence="6">
    <location>
        <begin position="1371"/>
        <end position="1381"/>
    </location>
</feature>
<gene>
    <name evidence="8" type="primary">ga13060</name>
    <name evidence="8" type="ORF">PR202_ga13060</name>
</gene>
<dbReference type="Pfam" id="PF00642">
    <property type="entry name" value="zf-CCCH"/>
    <property type="match status" value="1"/>
</dbReference>
<feature type="region of interest" description="Disordered" evidence="6">
    <location>
        <begin position="1157"/>
        <end position="1176"/>
    </location>
</feature>
<reference evidence="8" key="2">
    <citation type="submission" date="2021-12" db="EMBL/GenBank/DDBJ databases">
        <title>Resequencing data analysis of finger millet.</title>
        <authorList>
            <person name="Hatakeyama M."/>
            <person name="Aluri S."/>
            <person name="Balachadran M.T."/>
            <person name="Sivarajan S.R."/>
            <person name="Poveda L."/>
            <person name="Shimizu-Inatsugi R."/>
            <person name="Schlapbach R."/>
            <person name="Sreeman S.M."/>
            <person name="Shimizu K.K."/>
        </authorList>
    </citation>
    <scope>NUCLEOTIDE SEQUENCE</scope>
</reference>
<evidence type="ECO:0000256" key="4">
    <source>
        <dbReference type="ARBA" id="ARBA00023125"/>
    </source>
</evidence>
<dbReference type="SUPFAM" id="SSF90229">
    <property type="entry name" value="CCCH zinc finger"/>
    <property type="match status" value="1"/>
</dbReference>
<dbReference type="GO" id="GO:0003677">
    <property type="term" value="F:DNA binding"/>
    <property type="evidence" value="ECO:0007669"/>
    <property type="project" value="UniProtKB-KW"/>
</dbReference>
<protein>
    <recommendedName>
        <fullName evidence="7">C3H1-type domain-containing protein</fullName>
    </recommendedName>
</protein>
<keyword evidence="9" id="KW-1185">Reference proteome</keyword>
<evidence type="ECO:0000256" key="3">
    <source>
        <dbReference type="ARBA" id="ARBA00022833"/>
    </source>
</evidence>
<feature type="compositionally biased region" description="Low complexity" evidence="6">
    <location>
        <begin position="1"/>
        <end position="10"/>
    </location>
</feature>
<evidence type="ECO:0000256" key="6">
    <source>
        <dbReference type="SAM" id="MobiDB-lite"/>
    </source>
</evidence>
<evidence type="ECO:0000256" key="5">
    <source>
        <dbReference type="PROSITE-ProRule" id="PRU00723"/>
    </source>
</evidence>
<dbReference type="EMBL" id="BQKI01000006">
    <property type="protein sequence ID" value="GJM96242.1"/>
    <property type="molecule type" value="Genomic_DNA"/>
</dbReference>
<keyword evidence="4" id="KW-0238">DNA-binding</keyword>
<feature type="region of interest" description="Disordered" evidence="6">
    <location>
        <begin position="1407"/>
        <end position="1446"/>
    </location>
</feature>
<proteinExistence type="predicted"/>
<feature type="compositionally biased region" description="Pro residues" evidence="6">
    <location>
        <begin position="166"/>
        <end position="175"/>
    </location>
</feature>
<dbReference type="PANTHER" id="PTHR12506:SF50">
    <property type="entry name" value="ZINC FINGER CCCH DOMAIN-CONTAINING PROTEIN 26"/>
    <property type="match status" value="1"/>
</dbReference>
<dbReference type="SMART" id="SM00356">
    <property type="entry name" value="ZnF_C3H1"/>
    <property type="match status" value="2"/>
</dbReference>
<sequence>MSTPTSSMSTPPAPSSPSPDAGVVLVARPSRPLRAPGSRATCAHGRPRAQAAAAPPAVSSSHEKGAKYPYEALVAQELGFRPRRRLLPPAAPQAAAAAMAGVEDEDEFRDADDGAGTSPPPPPSASTPSKPKPAAAAGGFGRRLLASIGLPTSLSAAIGRSAAPFNPKPPAPQPTAGPNLGLGLLLHQGPNPSADGSLFSDASARNLHLPPMAYLQKRPEEVLEEQGAAEDGEDQVIGHYVGVGEELAVLVPTEVKGQEKEDVVDGCSGIRNGCSAQDLDKEREQHKSNELRPAMEDQEVMEQEGATKYYNAVEDQSNNDAERCTDDAPATIKDDRAVEEKEEAVEQGCAVVILGEEDGLVEGQCEDCISVQDQHNVVEQCRNDELGVTVGDTDSWVHDLEEVVVVGQEGVTEHFDAAVEDQSNNSPLEQHPSDELGVVKDGNVMEDKEKAVEQKGDICILRAAEDGIAVGLRKEDVVVEDPGKDDISVPDQYKVVDQCDELGVPMGDSAVHDQEVVVVEQEGVTEHFDAAVEDHIDNAVLKQNASDELRVIKDGNVVENKGKAVEQEAAIDTLGAAKDDLAVGLQEEDVVVEGQGEHDISVQDEDNVVDQGTRDELGVAMGDSATHDQGAVEQEGAAHDQGAVEQEVLVECFDAVMEDQCNNAATVQCTSDELTEVKSGNGNLVEEKVKAVEQEDAIGLLDAAEDGACVGEEDVVVKGQGEDDISIQDKHKVMDQCKSDEPEVTTCGTVIQDHDSVAVDLVTEYFDAMAEDQSNSAVVEQFTHDESEALRGGNFVEVKENAVQQVVIAIFGAAKDQVAVQLQEQVMVVEGQGDDGISIQNQYQVVEQCRGDELEVTMGDSIVQDQEVVVEQEGITEYFYAALEDQNNNASVMQCTCEELSEVKDGNIVETKEKVLEQEVEFGILGAAENSSSVDLQGEDNMVVEGQGENGISVQDQHQVVDQCISDDLGISMDDSVEGQGEDGISVQDQHQVVDQCISDDLGISMDDSVVQDKEVLVLDQEGVTRCCDSAVEHQSENSAGEQCTNDEQEAAKDDNFVEEKEKAVVEGSIDTLGSAKNDVTLGSQEEGEVVVVAEQGEDVVSLQDQYEAVEQCTSDQVRTTTDVNAVNDEEVVEQGVICVKVATVDDIAIDAQEKAVKQSAGDESSAAKDTDEKVVDQDLIEKQDAIKGGSAVESQEDEGVAVNEQGEDGISVRDQDKLLEQCTRDQWRTTTDDNAAEDQEVRREKIRLCVRYPQRPGRSNCRVYMSTGSCPYGLSCYLNHPQVSSLQLKTNPEVPSFPSEQGNREAVQILELNRVGFPIRENARNCTYYMRNGTCGYGKRCCYNHPEHVLDVQIYKPTGWDDNNLPSSPHSKKSSSPHSKKSSEHANLDEISSSSEILPANILRMLLPPQSVPPGTEAKEMKVKKGEADDETEHGHDYPERPGENECLHYMKLGY</sequence>
<feature type="domain" description="C3H1-type" evidence="7">
    <location>
        <begin position="1321"/>
        <end position="1349"/>
    </location>
</feature>
<feature type="region of interest" description="Disordered" evidence="6">
    <location>
        <begin position="1"/>
        <end position="65"/>
    </location>
</feature>
<dbReference type="Gene3D" id="4.10.1000.10">
    <property type="entry name" value="Zinc finger, CCCH-type"/>
    <property type="match status" value="1"/>
</dbReference>
<feature type="compositionally biased region" description="Basic and acidic residues" evidence="6">
    <location>
        <begin position="1166"/>
        <end position="1176"/>
    </location>
</feature>
<name>A0AAV5CDU4_ELECO</name>
<reference evidence="8" key="1">
    <citation type="journal article" date="2018" name="DNA Res.">
        <title>Multiple hybrid de novo genome assembly of finger millet, an orphan allotetraploid crop.</title>
        <authorList>
            <person name="Hatakeyama M."/>
            <person name="Aluri S."/>
            <person name="Balachadran M.T."/>
            <person name="Sivarajan S.R."/>
            <person name="Patrignani A."/>
            <person name="Gruter S."/>
            <person name="Poveda L."/>
            <person name="Shimizu-Inatsugi R."/>
            <person name="Baeten J."/>
            <person name="Francoijs K.J."/>
            <person name="Nataraja K.N."/>
            <person name="Reddy Y.A.N."/>
            <person name="Phadnis S."/>
            <person name="Ravikumar R.L."/>
            <person name="Schlapbach R."/>
            <person name="Sreeman S.M."/>
            <person name="Shimizu K.K."/>
        </authorList>
    </citation>
    <scope>NUCLEOTIDE SEQUENCE</scope>
</reference>
<feature type="region of interest" description="Disordered" evidence="6">
    <location>
        <begin position="1362"/>
        <end position="1393"/>
    </location>
</feature>
<dbReference type="PANTHER" id="PTHR12506">
    <property type="entry name" value="PROTEIN PHOSPHATASE RELATED"/>
    <property type="match status" value="1"/>
</dbReference>
<comment type="caution">
    <text evidence="8">The sequence shown here is derived from an EMBL/GenBank/DDBJ whole genome shotgun (WGS) entry which is preliminary data.</text>
</comment>
<dbReference type="PROSITE" id="PS50103">
    <property type="entry name" value="ZF_C3H1"/>
    <property type="match status" value="2"/>
</dbReference>
<evidence type="ECO:0000259" key="7">
    <source>
        <dbReference type="PROSITE" id="PS50103"/>
    </source>
</evidence>
<feature type="region of interest" description="Disordered" evidence="6">
    <location>
        <begin position="1187"/>
        <end position="1215"/>
    </location>
</feature>
<dbReference type="Proteomes" id="UP001054889">
    <property type="component" value="Unassembled WGS sequence"/>
</dbReference>